<evidence type="ECO:0000256" key="20">
    <source>
        <dbReference type="ARBA" id="ARBA00023285"/>
    </source>
</evidence>
<dbReference type="PANTHER" id="PTHR28629:SF4">
    <property type="entry name" value="TRIOKINASE_FMN CYCLASE"/>
    <property type="match status" value="1"/>
</dbReference>
<dbReference type="SUPFAM" id="SSF82549">
    <property type="entry name" value="DAK1/DegV-like"/>
    <property type="match status" value="1"/>
</dbReference>
<reference evidence="31" key="1">
    <citation type="submission" date="2025-08" db="UniProtKB">
        <authorList>
            <consortium name="Ensembl"/>
        </authorList>
    </citation>
    <scope>IDENTIFICATION</scope>
</reference>
<evidence type="ECO:0000313" key="32">
    <source>
        <dbReference type="Proteomes" id="UP000694569"/>
    </source>
</evidence>
<dbReference type="GO" id="GO:0005829">
    <property type="term" value="C:cytosol"/>
    <property type="evidence" value="ECO:0007669"/>
    <property type="project" value="TreeGrafter"/>
</dbReference>
<evidence type="ECO:0000256" key="11">
    <source>
        <dbReference type="ARBA" id="ARBA00022723"/>
    </source>
</evidence>
<organism evidence="31 32">
    <name type="scientific">Leptobrachium leishanense</name>
    <name type="common">Leishan spiny toad</name>
    <dbReference type="NCBI Taxonomy" id="445787"/>
    <lineage>
        <taxon>Eukaryota</taxon>
        <taxon>Metazoa</taxon>
        <taxon>Chordata</taxon>
        <taxon>Craniata</taxon>
        <taxon>Vertebrata</taxon>
        <taxon>Euteleostomi</taxon>
        <taxon>Amphibia</taxon>
        <taxon>Batrachia</taxon>
        <taxon>Anura</taxon>
        <taxon>Pelobatoidea</taxon>
        <taxon>Megophryidae</taxon>
        <taxon>Leptobrachium</taxon>
    </lineage>
</organism>
<dbReference type="Pfam" id="PF02734">
    <property type="entry name" value="Dak2"/>
    <property type="match status" value="1"/>
</dbReference>
<evidence type="ECO:0000256" key="22">
    <source>
        <dbReference type="ARBA" id="ARBA00045490"/>
    </source>
</evidence>
<feature type="binding site" evidence="28">
    <location>
        <position position="151"/>
    </location>
    <ligand>
        <name>substrate</name>
    </ligand>
</feature>
<dbReference type="InterPro" id="IPR012734">
    <property type="entry name" value="DhaK_ATP"/>
</dbReference>
<feature type="domain" description="DhaL" evidence="29">
    <location>
        <begin position="408"/>
        <end position="607"/>
    </location>
</feature>
<gene>
    <name evidence="31" type="primary">TKFC</name>
</gene>
<evidence type="ECO:0000259" key="30">
    <source>
        <dbReference type="PROSITE" id="PS51481"/>
    </source>
</evidence>
<evidence type="ECO:0000256" key="25">
    <source>
        <dbReference type="ARBA" id="ARBA00048526"/>
    </source>
</evidence>
<name>A0A8C5Q3U7_9ANUR</name>
<evidence type="ECO:0000256" key="19">
    <source>
        <dbReference type="ARBA" id="ARBA00023268"/>
    </source>
</evidence>
<dbReference type="Ensembl" id="ENSLLET00000032734.1">
    <property type="protein sequence ID" value="ENSLLEP00000031521.1"/>
    <property type="gene ID" value="ENSLLEG00000019970.1"/>
</dbReference>
<dbReference type="GO" id="GO:0019563">
    <property type="term" value="P:glycerol catabolic process"/>
    <property type="evidence" value="ECO:0007669"/>
    <property type="project" value="TreeGrafter"/>
</dbReference>
<evidence type="ECO:0000256" key="8">
    <source>
        <dbReference type="ARBA" id="ARBA00022553"/>
    </source>
</evidence>
<keyword evidence="32" id="KW-1185">Reference proteome</keyword>
<keyword evidence="18" id="KW-0456">Lyase</keyword>
<dbReference type="InterPro" id="IPR004006">
    <property type="entry name" value="DhaK_dom"/>
</dbReference>
<comment type="cofactor">
    <cofactor evidence="2">
        <name>Co(2+)</name>
        <dbReference type="ChEBI" id="CHEBI:48828"/>
    </cofactor>
</comment>
<dbReference type="SMART" id="SM01120">
    <property type="entry name" value="Dak2"/>
    <property type="match status" value="1"/>
</dbReference>
<evidence type="ECO:0000256" key="4">
    <source>
        <dbReference type="ARBA" id="ARBA00012107"/>
    </source>
</evidence>
<comment type="catalytic activity">
    <reaction evidence="25">
        <text>FAD = riboflavin cyclic-4',5'-phosphate + AMP + H(+)</text>
        <dbReference type="Rhea" id="RHEA:13729"/>
        <dbReference type="ChEBI" id="CHEBI:15378"/>
        <dbReference type="ChEBI" id="CHEBI:57692"/>
        <dbReference type="ChEBI" id="CHEBI:76202"/>
        <dbReference type="ChEBI" id="CHEBI:456215"/>
        <dbReference type="EC" id="4.6.1.15"/>
    </reaction>
</comment>
<dbReference type="EC" id="4.6.1.15" evidence="6"/>
<evidence type="ECO:0000256" key="23">
    <source>
        <dbReference type="ARBA" id="ARBA00046681"/>
    </source>
</evidence>
<keyword evidence="17" id="KW-0464">Manganese</keyword>
<evidence type="ECO:0000313" key="31">
    <source>
        <dbReference type="Ensembl" id="ENSLLEP00000031521.1"/>
    </source>
</evidence>
<dbReference type="PROSITE" id="PS51480">
    <property type="entry name" value="DHAL"/>
    <property type="match status" value="1"/>
</dbReference>
<evidence type="ECO:0000256" key="1">
    <source>
        <dbReference type="ARBA" id="ARBA00001936"/>
    </source>
</evidence>
<evidence type="ECO:0000256" key="26">
    <source>
        <dbReference type="ARBA" id="ARBA00048898"/>
    </source>
</evidence>
<evidence type="ECO:0000256" key="2">
    <source>
        <dbReference type="ARBA" id="ARBA00001941"/>
    </source>
</evidence>
<evidence type="ECO:0000256" key="24">
    <source>
        <dbReference type="ARBA" id="ARBA00047974"/>
    </source>
</evidence>
<evidence type="ECO:0000259" key="29">
    <source>
        <dbReference type="PROSITE" id="PS51480"/>
    </source>
</evidence>
<keyword evidence="9" id="KW-0285">Flavoprotein</keyword>
<keyword evidence="15" id="KW-0067">ATP-binding</keyword>
<keyword evidence="20" id="KW-0170">Cobalt</keyword>
<dbReference type="Gene3D" id="1.25.40.340">
    <property type="match status" value="1"/>
</dbReference>
<evidence type="ECO:0000256" key="15">
    <source>
        <dbReference type="ARBA" id="ARBA00022840"/>
    </source>
</evidence>
<feature type="binding site" evidence="28">
    <location>
        <begin position="93"/>
        <end position="96"/>
    </location>
    <ligand>
        <name>substrate</name>
    </ligand>
</feature>
<keyword evidence="13" id="KW-0418">Kinase</keyword>
<comment type="catalytic activity">
    <reaction evidence="26">
        <text>dihydroxyacetone + ATP = dihydroxyacetone phosphate + ADP + H(+)</text>
        <dbReference type="Rhea" id="RHEA:15773"/>
        <dbReference type="ChEBI" id="CHEBI:15378"/>
        <dbReference type="ChEBI" id="CHEBI:16016"/>
        <dbReference type="ChEBI" id="CHEBI:30616"/>
        <dbReference type="ChEBI" id="CHEBI:57642"/>
        <dbReference type="ChEBI" id="CHEBI:456216"/>
        <dbReference type="EC" id="2.7.1.29"/>
    </reaction>
</comment>
<dbReference type="GO" id="GO:0004371">
    <property type="term" value="F:glycerone kinase activity"/>
    <property type="evidence" value="ECO:0007669"/>
    <property type="project" value="UniProtKB-EC"/>
</dbReference>
<keyword evidence="19" id="KW-0511">Multifunctional enzyme</keyword>
<evidence type="ECO:0000256" key="7">
    <source>
        <dbReference type="ARBA" id="ARBA00018932"/>
    </source>
</evidence>
<comment type="cofactor">
    <cofactor evidence="1">
        <name>Mn(2+)</name>
        <dbReference type="ChEBI" id="CHEBI:29035"/>
    </cofactor>
</comment>
<keyword evidence="11" id="KW-0479">Metal-binding</keyword>
<dbReference type="FunFam" id="1.25.40.340:FF:000001">
    <property type="entry name" value="Dihydroxyacetone kinase 1"/>
    <property type="match status" value="1"/>
</dbReference>
<dbReference type="InterPro" id="IPR004007">
    <property type="entry name" value="DhaL_dom"/>
</dbReference>
<evidence type="ECO:0000256" key="14">
    <source>
        <dbReference type="ARBA" id="ARBA00022827"/>
    </source>
</evidence>
<keyword evidence="10" id="KW-0808">Transferase</keyword>
<feature type="domain" description="DhaK" evidence="30">
    <location>
        <begin position="46"/>
        <end position="373"/>
    </location>
</feature>
<dbReference type="NCBIfam" id="NF011049">
    <property type="entry name" value="PRK14479.1"/>
    <property type="match status" value="1"/>
</dbReference>
<dbReference type="Gene3D" id="3.30.1180.20">
    <property type="entry name" value="Dihydroxyacetone kinase, domain 2"/>
    <property type="match status" value="1"/>
</dbReference>
<dbReference type="GeneTree" id="ENSGT00390000015415"/>
<dbReference type="Pfam" id="PF02733">
    <property type="entry name" value="Dak1"/>
    <property type="match status" value="1"/>
</dbReference>
<dbReference type="InterPro" id="IPR036117">
    <property type="entry name" value="DhaL_dom_sf"/>
</dbReference>
<dbReference type="PROSITE" id="PS51481">
    <property type="entry name" value="DHAK"/>
    <property type="match status" value="1"/>
</dbReference>
<reference evidence="31" key="2">
    <citation type="submission" date="2025-09" db="UniProtKB">
        <authorList>
            <consortium name="Ensembl"/>
        </authorList>
    </citation>
    <scope>IDENTIFICATION</scope>
</reference>
<dbReference type="GO" id="GO:0034012">
    <property type="term" value="F:FAD-AMP lyase (cyclizing) activity"/>
    <property type="evidence" value="ECO:0007669"/>
    <property type="project" value="UniProtKB-EC"/>
</dbReference>
<accession>A0A8C5Q3U7</accession>
<comment type="subunit">
    <text evidence="23">Homodimer. Interacts with IFIH1 (via the CARD domains), the interaction is inhibited by viral infection.</text>
</comment>
<dbReference type="PANTHER" id="PTHR28629">
    <property type="entry name" value="TRIOKINASE/FMN CYCLASE"/>
    <property type="match status" value="1"/>
</dbReference>
<evidence type="ECO:0000256" key="12">
    <source>
        <dbReference type="ARBA" id="ARBA00022741"/>
    </source>
</evidence>
<keyword evidence="14" id="KW-0274">FAD</keyword>
<feature type="active site" description="Tele-hemiaminal-histidine intermediate" evidence="27">
    <location>
        <position position="258"/>
    </location>
</feature>
<evidence type="ECO:0000256" key="6">
    <source>
        <dbReference type="ARBA" id="ARBA00012578"/>
    </source>
</evidence>
<comment type="function">
    <text evidence="22">Catalyzes both the phosphorylation of dihydroxyacetone and of glyceraldehyde, and the splitting of ribonucleoside diphosphate-X compounds among which FAD is the best substrate. Represses IFIH1-mediated cellular antiviral response.</text>
</comment>
<protein>
    <recommendedName>
        <fullName evidence="7">Triokinase/FMN cyclase</fullName>
        <ecNumber evidence="5">2.7.1.28</ecNumber>
        <ecNumber evidence="4">2.7.1.29</ecNumber>
        <ecNumber evidence="6">4.6.1.15</ecNumber>
    </recommendedName>
    <alternativeName>
        <fullName evidence="21">Bifunctional ATP-dependent dihydroxyacetone kinase/FAD-AMP lyase (cyclizing)</fullName>
    </alternativeName>
</protein>
<dbReference type="EC" id="2.7.1.29" evidence="4"/>
<dbReference type="Gene3D" id="3.40.50.10440">
    <property type="entry name" value="Dihydroxyacetone kinase, domain 1"/>
    <property type="match status" value="1"/>
</dbReference>
<evidence type="ECO:0000256" key="21">
    <source>
        <dbReference type="ARBA" id="ARBA00032426"/>
    </source>
</evidence>
<dbReference type="GO" id="GO:0050354">
    <property type="term" value="F:triokinase activity"/>
    <property type="evidence" value="ECO:0007669"/>
    <property type="project" value="UniProtKB-EC"/>
</dbReference>
<feature type="binding site" evidence="28">
    <location>
        <position position="146"/>
    </location>
    <ligand>
        <name>substrate</name>
    </ligand>
</feature>
<dbReference type="AlphaFoldDB" id="A0A8C5Q3U7"/>
<dbReference type="OrthoDB" id="1724672at2759"/>
<evidence type="ECO:0000256" key="3">
    <source>
        <dbReference type="ARBA" id="ARBA00001946"/>
    </source>
</evidence>
<evidence type="ECO:0000256" key="5">
    <source>
        <dbReference type="ARBA" id="ARBA00012110"/>
    </source>
</evidence>
<evidence type="ECO:0000256" key="18">
    <source>
        <dbReference type="ARBA" id="ARBA00023239"/>
    </source>
</evidence>
<evidence type="ECO:0000256" key="16">
    <source>
        <dbReference type="ARBA" id="ARBA00022842"/>
    </source>
</evidence>
<dbReference type="SUPFAM" id="SSF101473">
    <property type="entry name" value="DhaL-like"/>
    <property type="match status" value="1"/>
</dbReference>
<dbReference type="Proteomes" id="UP000694569">
    <property type="component" value="Unplaced"/>
</dbReference>
<evidence type="ECO:0000256" key="13">
    <source>
        <dbReference type="ARBA" id="ARBA00022777"/>
    </source>
</evidence>
<dbReference type="FunFam" id="3.40.50.10440:FF:000001">
    <property type="entry name" value="Dihydroxyacetone kinase, DhaK subunit"/>
    <property type="match status" value="1"/>
</dbReference>
<evidence type="ECO:0000256" key="9">
    <source>
        <dbReference type="ARBA" id="ARBA00022630"/>
    </source>
</evidence>
<sequence length="612" mass="63964">MTANVAPSSCIAVHSRSGVGTGTWLDAVLLPDCDSNMEVSKKLLNSVPGCVDDALRGLTSCCPGLRVLQGHRVVLRADLEKIKGRVALLSGGGSGHEPAHAGYVGPGMLTGAIAGPVFTSPPVGSIMAAIRAVAHAGAAGVLLIVKNYTGDRLNFGLALERARREGAEVEMVVIGDDCAFTSPRKAGRRGICGTVLMHKIAGALAEQGRSLKEICQVVKEASAGLGTLGVSLSPCSVPGSGPTFQLAADELELGLGIHGEAGVRRDKMMTSDEVVKIMIDHMTDPASQSRVNVNPGDSVILVVNNLGGLSCLELQIVADSAVRCLEKKGLLIKRAMMGSFMTALEMSGVSLTMMMTSEELLTLYDYETSAPAWPHVPCVSVTGQMRTFPCVPETSQPEDPEPDSKQVQVYSRVLEHICQILLTLEEELNDLDRAAGDGDCGSTHARAAHAIRSWLSAATLPSSPARLLTTLSEVLLEKMGGTSGALYSLFLTAAAHPLQNQRGPQAWAAAMEAGIEAMKRYGGAEPGDRTMLDSLCVAAQVLQALQTPHCDVMQTLSLAVQKAAEAAENTKNMTAGAGRASYIGSSSLTRPDPGAVAAAAILKAIWQGLGEK</sequence>
<comment type="catalytic activity">
    <reaction evidence="24">
        <text>D-glyceraldehyde + ATP = D-glyceraldehyde 3-phosphate + ADP + H(+)</text>
        <dbReference type="Rhea" id="RHEA:13941"/>
        <dbReference type="ChEBI" id="CHEBI:15378"/>
        <dbReference type="ChEBI" id="CHEBI:17378"/>
        <dbReference type="ChEBI" id="CHEBI:30616"/>
        <dbReference type="ChEBI" id="CHEBI:59776"/>
        <dbReference type="ChEBI" id="CHEBI:456216"/>
        <dbReference type="EC" id="2.7.1.28"/>
    </reaction>
</comment>
<proteinExistence type="predicted"/>
<keyword evidence="16" id="KW-0460">Magnesium</keyword>
<dbReference type="EC" id="2.7.1.28" evidence="5"/>
<dbReference type="NCBIfam" id="TIGR02361">
    <property type="entry name" value="dak_ATP"/>
    <property type="match status" value="1"/>
</dbReference>
<dbReference type="FunFam" id="3.30.1180.20:FF:000003">
    <property type="entry name" value="triokinase/FMN cyclase isoform X1"/>
    <property type="match status" value="1"/>
</dbReference>
<keyword evidence="8" id="KW-0597">Phosphoprotein</keyword>
<dbReference type="GO" id="GO:0005524">
    <property type="term" value="F:ATP binding"/>
    <property type="evidence" value="ECO:0007669"/>
    <property type="project" value="UniProtKB-KW"/>
</dbReference>
<dbReference type="InterPro" id="IPR050861">
    <property type="entry name" value="Dihydroxyacetone_Kinase"/>
</dbReference>
<dbReference type="GO" id="GO:0046872">
    <property type="term" value="F:metal ion binding"/>
    <property type="evidence" value="ECO:0007669"/>
    <property type="project" value="UniProtKB-KW"/>
</dbReference>
<comment type="cofactor">
    <cofactor evidence="3">
        <name>Mg(2+)</name>
        <dbReference type="ChEBI" id="CHEBI:18420"/>
    </cofactor>
</comment>
<evidence type="ECO:0000256" key="28">
    <source>
        <dbReference type="PIRSR" id="PIRSR612734-2"/>
    </source>
</evidence>
<evidence type="ECO:0000256" key="10">
    <source>
        <dbReference type="ARBA" id="ARBA00022679"/>
    </source>
</evidence>
<keyword evidence="12" id="KW-0547">Nucleotide-binding</keyword>
<evidence type="ECO:0000256" key="17">
    <source>
        <dbReference type="ARBA" id="ARBA00023211"/>
    </source>
</evidence>
<evidence type="ECO:0000256" key="27">
    <source>
        <dbReference type="PIRSR" id="PIRSR612734-1"/>
    </source>
</evidence>